<reference evidence="4" key="1">
    <citation type="journal article" date="2014" name="Int. J. Syst. Evol. Microbiol.">
        <title>Complete genome sequence of Corynebacterium casei LMG S-19264T (=DSM 44701T), isolated from a smear-ripened cheese.</title>
        <authorList>
            <consortium name="US DOE Joint Genome Institute (JGI-PGF)"/>
            <person name="Walter F."/>
            <person name="Albersmeier A."/>
            <person name="Kalinowski J."/>
            <person name="Ruckert C."/>
        </authorList>
    </citation>
    <scope>NUCLEOTIDE SEQUENCE</scope>
    <source>
        <strain evidence="4">CGMCC 1.16134</strain>
    </source>
</reference>
<keyword evidence="5" id="KW-1185">Reference proteome</keyword>
<evidence type="ECO:0000256" key="2">
    <source>
        <dbReference type="PROSITE-ProRule" id="PRU00335"/>
    </source>
</evidence>
<dbReference type="PROSITE" id="PS50977">
    <property type="entry name" value="HTH_TETR_2"/>
    <property type="match status" value="1"/>
</dbReference>
<dbReference type="Pfam" id="PF00440">
    <property type="entry name" value="TetR_N"/>
    <property type="match status" value="1"/>
</dbReference>
<dbReference type="SUPFAM" id="SSF46689">
    <property type="entry name" value="Homeodomain-like"/>
    <property type="match status" value="1"/>
</dbReference>
<dbReference type="SUPFAM" id="SSF48498">
    <property type="entry name" value="Tetracyclin repressor-like, C-terminal domain"/>
    <property type="match status" value="1"/>
</dbReference>
<keyword evidence="1 2" id="KW-0238">DNA-binding</keyword>
<dbReference type="InterPro" id="IPR001647">
    <property type="entry name" value="HTH_TetR"/>
</dbReference>
<dbReference type="PROSITE" id="PS01081">
    <property type="entry name" value="HTH_TETR_1"/>
    <property type="match status" value="1"/>
</dbReference>
<dbReference type="PRINTS" id="PR00455">
    <property type="entry name" value="HTHTETR"/>
</dbReference>
<comment type="caution">
    <text evidence="4">The sequence shown here is derived from an EMBL/GenBank/DDBJ whole genome shotgun (WGS) entry which is preliminary data.</text>
</comment>
<feature type="domain" description="HTH tetR-type" evidence="3">
    <location>
        <begin position="5"/>
        <end position="65"/>
    </location>
</feature>
<reference evidence="4" key="2">
    <citation type="submission" date="2020-09" db="EMBL/GenBank/DDBJ databases">
        <authorList>
            <person name="Sun Q."/>
            <person name="Zhou Y."/>
        </authorList>
    </citation>
    <scope>NUCLEOTIDE SEQUENCE</scope>
    <source>
        <strain evidence="4">CGMCC 1.16134</strain>
    </source>
</reference>
<evidence type="ECO:0000313" key="5">
    <source>
        <dbReference type="Proteomes" id="UP000637643"/>
    </source>
</evidence>
<dbReference type="GO" id="GO:0003700">
    <property type="term" value="F:DNA-binding transcription factor activity"/>
    <property type="evidence" value="ECO:0007669"/>
    <property type="project" value="TreeGrafter"/>
</dbReference>
<evidence type="ECO:0000259" key="3">
    <source>
        <dbReference type="PROSITE" id="PS50977"/>
    </source>
</evidence>
<dbReference type="RefSeq" id="WP_189030462.1">
    <property type="nucleotide sequence ID" value="NZ_BMKR01000034.1"/>
</dbReference>
<dbReference type="InterPro" id="IPR050109">
    <property type="entry name" value="HTH-type_TetR-like_transc_reg"/>
</dbReference>
<dbReference type="PANTHER" id="PTHR30055">
    <property type="entry name" value="HTH-TYPE TRANSCRIPTIONAL REGULATOR RUTR"/>
    <property type="match status" value="1"/>
</dbReference>
<dbReference type="Gene3D" id="1.10.357.10">
    <property type="entry name" value="Tetracycline Repressor, domain 2"/>
    <property type="match status" value="1"/>
</dbReference>
<dbReference type="PANTHER" id="PTHR30055:SF226">
    <property type="entry name" value="HTH-TYPE TRANSCRIPTIONAL REGULATOR PKSA"/>
    <property type="match status" value="1"/>
</dbReference>
<dbReference type="InterPro" id="IPR009057">
    <property type="entry name" value="Homeodomain-like_sf"/>
</dbReference>
<dbReference type="InterPro" id="IPR023772">
    <property type="entry name" value="DNA-bd_HTH_TetR-type_CS"/>
</dbReference>
<evidence type="ECO:0000313" key="4">
    <source>
        <dbReference type="EMBL" id="GGG02628.1"/>
    </source>
</evidence>
<protein>
    <submittedName>
        <fullName evidence="4">TetR family transcriptional regulator</fullName>
    </submittedName>
</protein>
<dbReference type="AlphaFoldDB" id="A0A917D080"/>
<name>A0A917D080_9BACL</name>
<accession>A0A917D080</accession>
<dbReference type="InterPro" id="IPR036271">
    <property type="entry name" value="Tet_transcr_reg_TetR-rel_C_sf"/>
</dbReference>
<dbReference type="EMBL" id="BMKR01000034">
    <property type="protein sequence ID" value="GGG02628.1"/>
    <property type="molecule type" value="Genomic_DNA"/>
</dbReference>
<dbReference type="GO" id="GO:0000976">
    <property type="term" value="F:transcription cis-regulatory region binding"/>
    <property type="evidence" value="ECO:0007669"/>
    <property type="project" value="TreeGrafter"/>
</dbReference>
<dbReference type="Proteomes" id="UP000637643">
    <property type="component" value="Unassembled WGS sequence"/>
</dbReference>
<organism evidence="4 5">
    <name type="scientific">Paenibacillus albidus</name>
    <dbReference type="NCBI Taxonomy" id="2041023"/>
    <lineage>
        <taxon>Bacteria</taxon>
        <taxon>Bacillati</taxon>
        <taxon>Bacillota</taxon>
        <taxon>Bacilli</taxon>
        <taxon>Bacillales</taxon>
        <taxon>Paenibacillaceae</taxon>
        <taxon>Paenibacillus</taxon>
    </lineage>
</organism>
<feature type="DNA-binding region" description="H-T-H motif" evidence="2">
    <location>
        <begin position="28"/>
        <end position="47"/>
    </location>
</feature>
<gene>
    <name evidence="4" type="ORF">GCM10010912_54290</name>
</gene>
<sequence>MKKKDLTHSQLIDAAFLLFAEHGIDKTSLAMIAKEVGISKPSIYYHFSSKEELIERIFDFVFSDYRFEHDFDLAEFNADNFREKLLAGGWAMLAVDKENQRVVLKVLNEFILSALRDEKYRERLIAMQQNYLDGFHRLLVKGAEWGVVPPVNLEAKAHMLALVFDNITSYLLLGLELKYQAIWQTAVDSIFIKEAN</sequence>
<evidence type="ECO:0000256" key="1">
    <source>
        <dbReference type="ARBA" id="ARBA00023125"/>
    </source>
</evidence>
<proteinExistence type="predicted"/>